<evidence type="ECO:0000256" key="2">
    <source>
        <dbReference type="SAM" id="MobiDB-lite"/>
    </source>
</evidence>
<dbReference type="Proteomes" id="UP001470230">
    <property type="component" value="Unassembled WGS sequence"/>
</dbReference>
<keyword evidence="1" id="KW-0175">Coiled coil</keyword>
<feature type="compositionally biased region" description="Polar residues" evidence="2">
    <location>
        <begin position="9"/>
        <end position="44"/>
    </location>
</feature>
<name>A0ABR2JVE4_9EUKA</name>
<feature type="region of interest" description="Disordered" evidence="2">
    <location>
        <begin position="479"/>
        <end position="509"/>
    </location>
</feature>
<feature type="compositionally biased region" description="Low complexity" evidence="2">
    <location>
        <begin position="102"/>
        <end position="111"/>
    </location>
</feature>
<dbReference type="EMBL" id="JAPFFF010000009">
    <property type="protein sequence ID" value="KAK8882396.1"/>
    <property type="molecule type" value="Genomic_DNA"/>
</dbReference>
<evidence type="ECO:0000313" key="4">
    <source>
        <dbReference type="Proteomes" id="UP001470230"/>
    </source>
</evidence>
<feature type="coiled-coil region" evidence="1">
    <location>
        <begin position="332"/>
        <end position="374"/>
    </location>
</feature>
<organism evidence="3 4">
    <name type="scientific">Tritrichomonas musculus</name>
    <dbReference type="NCBI Taxonomy" id="1915356"/>
    <lineage>
        <taxon>Eukaryota</taxon>
        <taxon>Metamonada</taxon>
        <taxon>Parabasalia</taxon>
        <taxon>Tritrichomonadida</taxon>
        <taxon>Tritrichomonadidae</taxon>
        <taxon>Tritrichomonas</taxon>
    </lineage>
</organism>
<feature type="region of interest" description="Disordered" evidence="2">
    <location>
        <begin position="65"/>
        <end position="136"/>
    </location>
</feature>
<evidence type="ECO:0000313" key="3">
    <source>
        <dbReference type="EMBL" id="KAK8882396.1"/>
    </source>
</evidence>
<evidence type="ECO:0000256" key="1">
    <source>
        <dbReference type="SAM" id="Coils"/>
    </source>
</evidence>
<feature type="coiled-coil region" evidence="1">
    <location>
        <begin position="279"/>
        <end position="306"/>
    </location>
</feature>
<protein>
    <submittedName>
        <fullName evidence="3">Uncharacterized protein</fullName>
    </submittedName>
</protein>
<sequence length="509" mass="58269">MSEEEEFSHQSSLSNNKFSTGDSDFLVTDSTSIRNPETDSSAAHQTEKNNLESFFTDQSFSLLKKQEKKESDSISINKSEKESGSEIETKSKSNEKEEIEQSYASNNSRELSSSRRSKRTNLTYSSSNNKSQKQNSALLESSFNTSFDSNSTTTASSTIITTTTDINSKEDDQNIQNSDNDDKIIAASNLLLEKGTIPPFAIQGKVLQHLKSESLQAVLNCDYPKAATIDKAINKIVNETYRRRKGNRELRRERKVDNKVQKANYMMKKEEEECKTIYSDFLREEDEKLQKIKERQQEELRMLKEEWDKPETLLPFNKSSQKLLSMRRSQKVLALSKRYEEAEQLKKQADALQRKELKEAKEKAKCAYNQAYQTLVEQHNKELLCFNDHKQRLSTFLDLERKKAIRPFQNMAAFYERQQSARSLPNGKPAPKATHSSSTNCYAAKRATSMLDALPPTTPDVVAGVSKYKCMPETHPLGLTSIMKKNKKNTKRYHSVALNREPRRKQPPS</sequence>
<feature type="compositionally biased region" description="Basic and acidic residues" evidence="2">
    <location>
        <begin position="65"/>
        <end position="96"/>
    </location>
</feature>
<comment type="caution">
    <text evidence="3">The sequence shown here is derived from an EMBL/GenBank/DDBJ whole genome shotgun (WGS) entry which is preliminary data.</text>
</comment>
<feature type="compositionally biased region" description="Basic residues" evidence="2">
    <location>
        <begin position="484"/>
        <end position="494"/>
    </location>
</feature>
<dbReference type="PANTHER" id="PTHR47026:SF2">
    <property type="entry name" value="FLAGELLAR ASSOCIATED PROTEIN"/>
    <property type="match status" value="1"/>
</dbReference>
<feature type="compositionally biased region" description="Low complexity" evidence="2">
    <location>
        <begin position="125"/>
        <end position="136"/>
    </location>
</feature>
<accession>A0ABR2JVE4</accession>
<feature type="region of interest" description="Disordered" evidence="2">
    <location>
        <begin position="419"/>
        <end position="438"/>
    </location>
</feature>
<dbReference type="PANTHER" id="PTHR47026">
    <property type="entry name" value="PIGMENTOSA GTPASE REGULATOR-LIKE PROTEIN, PUTATIVE-RELATED"/>
    <property type="match status" value="1"/>
</dbReference>
<proteinExistence type="predicted"/>
<gene>
    <name evidence="3" type="ORF">M9Y10_045038</name>
</gene>
<keyword evidence="4" id="KW-1185">Reference proteome</keyword>
<reference evidence="3 4" key="1">
    <citation type="submission" date="2024-04" db="EMBL/GenBank/DDBJ databases">
        <title>Tritrichomonas musculus Genome.</title>
        <authorList>
            <person name="Alves-Ferreira E."/>
            <person name="Grigg M."/>
            <person name="Lorenzi H."/>
            <person name="Galac M."/>
        </authorList>
    </citation>
    <scope>NUCLEOTIDE SEQUENCE [LARGE SCALE GENOMIC DNA]</scope>
    <source>
        <strain evidence="3 4">EAF2021</strain>
    </source>
</reference>
<feature type="region of interest" description="Disordered" evidence="2">
    <location>
        <begin position="1"/>
        <end position="50"/>
    </location>
</feature>